<comment type="similarity">
    <text evidence="1 5">Belongs to the glutathione peroxidase family.</text>
</comment>
<organism evidence="6 7">
    <name type="scientific">Acinetobacter boissieri</name>
    <dbReference type="NCBI Taxonomy" id="1219383"/>
    <lineage>
        <taxon>Bacteria</taxon>
        <taxon>Pseudomonadati</taxon>
        <taxon>Pseudomonadota</taxon>
        <taxon>Gammaproteobacteria</taxon>
        <taxon>Moraxellales</taxon>
        <taxon>Moraxellaceae</taxon>
        <taxon>Acinetobacter</taxon>
    </lineage>
</organism>
<dbReference type="PROSITE" id="PS51355">
    <property type="entry name" value="GLUTATHIONE_PEROXID_3"/>
    <property type="match status" value="1"/>
</dbReference>
<dbReference type="PIRSF" id="PIRSF000303">
    <property type="entry name" value="Glutathion_perox"/>
    <property type="match status" value="1"/>
</dbReference>
<name>A0A1G6JEW1_9GAMM</name>
<accession>A0A1G6JEW1</accession>
<evidence type="ECO:0000256" key="1">
    <source>
        <dbReference type="ARBA" id="ARBA00006926"/>
    </source>
</evidence>
<dbReference type="RefSeq" id="WP_092749531.1">
    <property type="nucleotide sequence ID" value="NZ_FMYL01000011.1"/>
</dbReference>
<evidence type="ECO:0000313" key="7">
    <source>
        <dbReference type="Proteomes" id="UP000242501"/>
    </source>
</evidence>
<dbReference type="STRING" id="1219383.SAMN05421733_11110"/>
<evidence type="ECO:0000256" key="4">
    <source>
        <dbReference type="PIRSR" id="PIRSR000303-1"/>
    </source>
</evidence>
<evidence type="ECO:0000256" key="2">
    <source>
        <dbReference type="ARBA" id="ARBA00022559"/>
    </source>
</evidence>
<proteinExistence type="inferred from homology"/>
<dbReference type="EMBL" id="FMYL01000011">
    <property type="protein sequence ID" value="SDC17240.1"/>
    <property type="molecule type" value="Genomic_DNA"/>
</dbReference>
<keyword evidence="2 5" id="KW-0575">Peroxidase</keyword>
<dbReference type="AlphaFoldDB" id="A0A1G6JEW1"/>
<evidence type="ECO:0000256" key="3">
    <source>
        <dbReference type="ARBA" id="ARBA00023002"/>
    </source>
</evidence>
<reference evidence="7" key="1">
    <citation type="submission" date="2016-09" db="EMBL/GenBank/DDBJ databases">
        <authorList>
            <person name="Varghese N."/>
            <person name="Submissions S."/>
        </authorList>
    </citation>
    <scope>NUCLEOTIDE SEQUENCE [LARGE SCALE GENOMIC DNA]</scope>
    <source>
        <strain evidence="7">ANC 4422</strain>
    </source>
</reference>
<dbReference type="PANTHER" id="PTHR11592">
    <property type="entry name" value="GLUTATHIONE PEROXIDASE"/>
    <property type="match status" value="1"/>
</dbReference>
<dbReference type="PROSITE" id="PS00460">
    <property type="entry name" value="GLUTATHIONE_PEROXID_1"/>
    <property type="match status" value="1"/>
</dbReference>
<dbReference type="PRINTS" id="PR01011">
    <property type="entry name" value="GLUTPROXDASE"/>
</dbReference>
<keyword evidence="3 5" id="KW-0560">Oxidoreductase</keyword>
<dbReference type="GO" id="GO:0034599">
    <property type="term" value="P:cellular response to oxidative stress"/>
    <property type="evidence" value="ECO:0007669"/>
    <property type="project" value="TreeGrafter"/>
</dbReference>
<dbReference type="Proteomes" id="UP000242501">
    <property type="component" value="Unassembled WGS sequence"/>
</dbReference>
<dbReference type="InterPro" id="IPR036249">
    <property type="entry name" value="Thioredoxin-like_sf"/>
</dbReference>
<dbReference type="InterPro" id="IPR000889">
    <property type="entry name" value="Glutathione_peroxidase"/>
</dbReference>
<dbReference type="Pfam" id="PF00255">
    <property type="entry name" value="GSHPx"/>
    <property type="match status" value="1"/>
</dbReference>
<sequence>MAKIYDIPVQNIKGQDSDLKSYQGQVLVVVNTASKCGLTPQYEGLQKLYHDNKSHGLSVLGFPANNFLQQEPASNDEIEQFCSLNYQVDFPLFAKVSVLGEDKHPLYQYLTSAQPQRIGGKEFTEKLKSASIPVADEPEVLWNFEKFVIGKNGDVVARFSPDTLATDPEFLECIHAELAK</sequence>
<evidence type="ECO:0000313" key="6">
    <source>
        <dbReference type="EMBL" id="SDC17240.1"/>
    </source>
</evidence>
<dbReference type="GO" id="GO:0004601">
    <property type="term" value="F:peroxidase activity"/>
    <property type="evidence" value="ECO:0007669"/>
    <property type="project" value="UniProtKB-KW"/>
</dbReference>
<dbReference type="SUPFAM" id="SSF52833">
    <property type="entry name" value="Thioredoxin-like"/>
    <property type="match status" value="1"/>
</dbReference>
<dbReference type="OrthoDB" id="9785502at2"/>
<dbReference type="Gene3D" id="3.40.30.10">
    <property type="entry name" value="Glutaredoxin"/>
    <property type="match status" value="1"/>
</dbReference>
<protein>
    <recommendedName>
        <fullName evidence="5">Glutathione peroxidase</fullName>
    </recommendedName>
</protein>
<gene>
    <name evidence="6" type="ORF">SAMN05421733_11110</name>
</gene>
<feature type="active site" evidence="4">
    <location>
        <position position="36"/>
    </location>
</feature>
<dbReference type="CDD" id="cd00340">
    <property type="entry name" value="GSH_Peroxidase"/>
    <property type="match status" value="1"/>
</dbReference>
<dbReference type="PANTHER" id="PTHR11592:SF40">
    <property type="entry name" value="THIOREDOXIN_GLUTATHIONE PEROXIDASE BTUE"/>
    <property type="match status" value="1"/>
</dbReference>
<evidence type="ECO:0000256" key="5">
    <source>
        <dbReference type="RuleBase" id="RU000499"/>
    </source>
</evidence>
<dbReference type="FunFam" id="3.40.30.10:FF:000010">
    <property type="entry name" value="Glutathione peroxidase"/>
    <property type="match status" value="1"/>
</dbReference>
<dbReference type="InterPro" id="IPR029759">
    <property type="entry name" value="GPX_AS"/>
</dbReference>
<keyword evidence="7" id="KW-1185">Reference proteome</keyword>